<sequence length="207" mass="22052">MTRHHFAASALAAMTVFCAVSHATAQQVSTPDPSAVRAGTYRVEPYHTQVGFTLSHMGFSNFSGFFNGVSGSLKIDPAHLSATNLDVTIPVQSVDTTVPKLDGELKSAQWFDASRFPNATFKSTRIVQTSASTADITGNLSLHGVTRPVTLKARLVGSGTNPLDKMFTVGFEATGTIVRSQFGVKQYVPLVGDEVTLTIAGAFELQQ</sequence>
<dbReference type="SMART" id="SM00867">
    <property type="entry name" value="YceI"/>
    <property type="match status" value="1"/>
</dbReference>
<accession>A0ABS5STD6</accession>
<organism evidence="3 4">
    <name type="scientific">Komagataeibacter oboediens</name>
    <dbReference type="NCBI Taxonomy" id="65958"/>
    <lineage>
        <taxon>Bacteria</taxon>
        <taxon>Pseudomonadati</taxon>
        <taxon>Pseudomonadota</taxon>
        <taxon>Alphaproteobacteria</taxon>
        <taxon>Acetobacterales</taxon>
        <taxon>Acetobacteraceae</taxon>
        <taxon>Komagataeibacter</taxon>
    </lineage>
</organism>
<dbReference type="InterPro" id="IPR007372">
    <property type="entry name" value="Lipid/polyisoprenoid-bd_YceI"/>
</dbReference>
<dbReference type="InterPro" id="IPR036761">
    <property type="entry name" value="TTHA0802/YceI-like_sf"/>
</dbReference>
<keyword evidence="1" id="KW-0732">Signal</keyword>
<dbReference type="RefSeq" id="WP_025812364.1">
    <property type="nucleotide sequence ID" value="NZ_BDLT01000035.1"/>
</dbReference>
<evidence type="ECO:0000313" key="4">
    <source>
        <dbReference type="Proteomes" id="UP001519538"/>
    </source>
</evidence>
<feature type="signal peptide" evidence="1">
    <location>
        <begin position="1"/>
        <end position="25"/>
    </location>
</feature>
<evidence type="ECO:0000259" key="2">
    <source>
        <dbReference type="SMART" id="SM00867"/>
    </source>
</evidence>
<reference evidence="3 4" key="1">
    <citation type="journal article" date="2021" name="Astrobiology">
        <title>Bacterial Cellulose Retains Robustness but Its Synthesis Declines After Exposure to a Mars-Like Environment Simulated Outside the International Space Station.</title>
        <authorList>
            <person name="Orlovska I."/>
            <person name="Podolich O."/>
            <person name="Kukharenko O."/>
            <person name="Zaets I."/>
            <person name="Reva O."/>
            <person name="Khirunenko L."/>
            <person name="Zmejkoski D."/>
            <person name="Rogalsky S."/>
            <person name="Barh D."/>
            <person name="Tiwari S."/>
            <person name="Kumavath R."/>
            <person name="Goes-Neto A."/>
            <person name="Azevedo V."/>
            <person name="Brenig B."/>
            <person name="Ghosh P."/>
            <person name="de Vera J.P."/>
            <person name="Kozyrovska N."/>
        </authorList>
    </citation>
    <scope>NUCLEOTIDE SEQUENCE [LARGE SCALE GENOMIC DNA]</scope>
    <source>
        <strain evidence="3 4">IMBG 311</strain>
    </source>
</reference>
<dbReference type="Proteomes" id="UP001519538">
    <property type="component" value="Unassembled WGS sequence"/>
</dbReference>
<dbReference type="EMBL" id="JABLUU010000034">
    <property type="protein sequence ID" value="MBT0676899.1"/>
    <property type="molecule type" value="Genomic_DNA"/>
</dbReference>
<dbReference type="PANTHER" id="PTHR34406">
    <property type="entry name" value="PROTEIN YCEI"/>
    <property type="match status" value="1"/>
</dbReference>
<feature type="chain" id="PRO_5046741599" evidence="1">
    <location>
        <begin position="26"/>
        <end position="207"/>
    </location>
</feature>
<gene>
    <name evidence="3" type="ORF">HNO79_16140</name>
</gene>
<proteinExistence type="predicted"/>
<comment type="caution">
    <text evidence="3">The sequence shown here is derived from an EMBL/GenBank/DDBJ whole genome shotgun (WGS) entry which is preliminary data.</text>
</comment>
<evidence type="ECO:0000256" key="1">
    <source>
        <dbReference type="SAM" id="SignalP"/>
    </source>
</evidence>
<dbReference type="GeneID" id="79189272"/>
<dbReference type="PANTHER" id="PTHR34406:SF1">
    <property type="entry name" value="PROTEIN YCEI"/>
    <property type="match status" value="1"/>
</dbReference>
<feature type="domain" description="Lipid/polyisoprenoid-binding YceI-like" evidence="2">
    <location>
        <begin position="40"/>
        <end position="204"/>
    </location>
</feature>
<dbReference type="Pfam" id="PF04264">
    <property type="entry name" value="YceI"/>
    <property type="match status" value="1"/>
</dbReference>
<protein>
    <submittedName>
        <fullName evidence="3">Polyisoprenoid-binding protein</fullName>
    </submittedName>
</protein>
<dbReference type="Gene3D" id="2.40.128.110">
    <property type="entry name" value="Lipid/polyisoprenoid-binding, YceI-like"/>
    <property type="match status" value="1"/>
</dbReference>
<dbReference type="SUPFAM" id="SSF101874">
    <property type="entry name" value="YceI-like"/>
    <property type="match status" value="1"/>
</dbReference>
<evidence type="ECO:0000313" key="3">
    <source>
        <dbReference type="EMBL" id="MBT0676899.1"/>
    </source>
</evidence>
<keyword evidence="4" id="KW-1185">Reference proteome</keyword>
<name>A0ABS5STD6_9PROT</name>